<reference evidence="2" key="2">
    <citation type="submission" date="2024-01" db="EMBL/GenBank/DDBJ databases">
        <title>Comparative genomics of Cryptococcus and Kwoniella reveals pathogenesis evolution and contrasting modes of karyotype evolution via chromosome fusion or intercentromeric recombination.</title>
        <authorList>
            <person name="Coelho M.A."/>
            <person name="David-Palma M."/>
            <person name="Shea T."/>
            <person name="Bowers K."/>
            <person name="McGinley-Smith S."/>
            <person name="Mohammad A.W."/>
            <person name="Gnirke A."/>
            <person name="Yurkov A.M."/>
            <person name="Nowrousian M."/>
            <person name="Sun S."/>
            <person name="Cuomo C.A."/>
            <person name="Heitman J."/>
        </authorList>
    </citation>
    <scope>NUCLEOTIDE SEQUENCE</scope>
    <source>
        <strain evidence="2">CBS 12478</strain>
    </source>
</reference>
<proteinExistence type="predicted"/>
<accession>A0AAJ8MWI0</accession>
<dbReference type="RefSeq" id="XP_065823589.1">
    <property type="nucleotide sequence ID" value="XM_065967517.1"/>
</dbReference>
<name>A0AAJ8MWI0_9TREE</name>
<gene>
    <name evidence="2" type="ORF">CI109_104533</name>
</gene>
<protein>
    <submittedName>
        <fullName evidence="2">Uncharacterized protein</fullName>
    </submittedName>
</protein>
<dbReference type="KEGG" id="ksn:90829985"/>
<keyword evidence="3" id="KW-1185">Reference proteome</keyword>
<feature type="compositionally biased region" description="Low complexity" evidence="1">
    <location>
        <begin position="120"/>
        <end position="129"/>
    </location>
</feature>
<evidence type="ECO:0000256" key="1">
    <source>
        <dbReference type="SAM" id="MobiDB-lite"/>
    </source>
</evidence>
<dbReference type="GeneID" id="90829985"/>
<evidence type="ECO:0000313" key="2">
    <source>
        <dbReference type="EMBL" id="WWD20060.1"/>
    </source>
</evidence>
<dbReference type="AlphaFoldDB" id="A0AAJ8MWI0"/>
<feature type="region of interest" description="Disordered" evidence="1">
    <location>
        <begin position="115"/>
        <end position="172"/>
    </location>
</feature>
<dbReference type="EMBL" id="CP144058">
    <property type="protein sequence ID" value="WWD20060.1"/>
    <property type="molecule type" value="Genomic_DNA"/>
</dbReference>
<dbReference type="Proteomes" id="UP000322225">
    <property type="component" value="Chromosome 8"/>
</dbReference>
<organism evidence="2 3">
    <name type="scientific">Kwoniella shandongensis</name>
    <dbReference type="NCBI Taxonomy" id="1734106"/>
    <lineage>
        <taxon>Eukaryota</taxon>
        <taxon>Fungi</taxon>
        <taxon>Dikarya</taxon>
        <taxon>Basidiomycota</taxon>
        <taxon>Agaricomycotina</taxon>
        <taxon>Tremellomycetes</taxon>
        <taxon>Tremellales</taxon>
        <taxon>Cryptococcaceae</taxon>
        <taxon>Kwoniella</taxon>
    </lineage>
</organism>
<sequence>MTRAEARTLIDQKKKELTEHFSRDRSLTRSDRRRRVTEATTRYCCPTWWKAHDKNPAEYSHLRVPIGMVKGETTDQHTCRVLLSGDYSDVDFSFDHRDSPKIYIGFAVGLLQRLTGTGGTSETTDTQSSYESKGKGRSTPRWDDPSWKGKGIATQEQVDGWIAEEEQHGEGA</sequence>
<reference evidence="2" key="1">
    <citation type="submission" date="2017-08" db="EMBL/GenBank/DDBJ databases">
        <authorList>
            <person name="Cuomo C."/>
            <person name="Billmyre B."/>
            <person name="Heitman J."/>
        </authorList>
    </citation>
    <scope>NUCLEOTIDE SEQUENCE</scope>
    <source>
        <strain evidence="2">CBS 12478</strain>
    </source>
</reference>
<evidence type="ECO:0000313" key="3">
    <source>
        <dbReference type="Proteomes" id="UP000322225"/>
    </source>
</evidence>